<gene>
    <name evidence="4" type="ORF">J8273_2680</name>
</gene>
<evidence type="ECO:0000313" key="4">
    <source>
        <dbReference type="EMBL" id="KAG9395768.1"/>
    </source>
</evidence>
<dbReference type="SUPFAM" id="SSF56281">
    <property type="entry name" value="Metallo-hydrolase/oxidoreductase"/>
    <property type="match status" value="1"/>
</dbReference>
<dbReference type="Gene3D" id="3.60.15.10">
    <property type="entry name" value="Ribonuclease Z/Hydroxyacylglutathione hydrolase-like"/>
    <property type="match status" value="1"/>
</dbReference>
<dbReference type="InterPro" id="IPR001279">
    <property type="entry name" value="Metallo-B-lactamas"/>
</dbReference>
<dbReference type="GO" id="GO:0016180">
    <property type="term" value="P:snRNA processing"/>
    <property type="evidence" value="ECO:0007669"/>
    <property type="project" value="TreeGrafter"/>
</dbReference>
<dbReference type="PANTHER" id="PTHR11203">
    <property type="entry name" value="CLEAVAGE AND POLYADENYLATION SPECIFICITY FACTOR FAMILY MEMBER"/>
    <property type="match status" value="1"/>
</dbReference>
<feature type="domain" description="Beta-Casp" evidence="3">
    <location>
        <begin position="239"/>
        <end position="357"/>
    </location>
</feature>
<evidence type="ECO:0000259" key="2">
    <source>
        <dbReference type="SMART" id="SM00849"/>
    </source>
</evidence>
<dbReference type="Proteomes" id="UP000717585">
    <property type="component" value="Unassembled WGS sequence"/>
</dbReference>
<dbReference type="PANTHER" id="PTHR11203:SF37">
    <property type="entry name" value="INTEGRATOR COMPLEX SUBUNIT 11"/>
    <property type="match status" value="1"/>
</dbReference>
<dbReference type="GO" id="GO:0005634">
    <property type="term" value="C:nucleus"/>
    <property type="evidence" value="ECO:0007669"/>
    <property type="project" value="TreeGrafter"/>
</dbReference>
<dbReference type="Gene3D" id="3.40.50.10890">
    <property type="match status" value="1"/>
</dbReference>
<dbReference type="SMART" id="SM00849">
    <property type="entry name" value="Lactamase_B"/>
    <property type="match status" value="1"/>
</dbReference>
<accession>A0A8J6E3D0</accession>
<evidence type="ECO:0000256" key="1">
    <source>
        <dbReference type="ARBA" id="ARBA00022801"/>
    </source>
</evidence>
<dbReference type="Pfam" id="PF10996">
    <property type="entry name" value="Beta-Casp"/>
    <property type="match status" value="1"/>
</dbReference>
<dbReference type="InterPro" id="IPR022712">
    <property type="entry name" value="Beta_Casp"/>
</dbReference>
<name>A0A8J6E3D0_9EUKA</name>
<evidence type="ECO:0000313" key="5">
    <source>
        <dbReference type="Proteomes" id="UP000717585"/>
    </source>
</evidence>
<dbReference type="AlphaFoldDB" id="A0A8J6E3D0"/>
<reference evidence="4" key="1">
    <citation type="submission" date="2021-05" db="EMBL/GenBank/DDBJ databases">
        <title>A free-living protist that lacks canonical eukaryotic 1 DNA replication and segregation systems.</title>
        <authorList>
            <person name="Salas-Leiva D.E."/>
            <person name="Tromer E.C."/>
            <person name="Curtis B.A."/>
            <person name="Jerlstrom-Hultqvist J."/>
            <person name="Kolisko M."/>
            <person name="Yi Z."/>
            <person name="Salas-Leiva J.S."/>
            <person name="Gallot-Lavallee L."/>
            <person name="Kops G.J.P.L."/>
            <person name="Archibald J.M."/>
            <person name="Simpson A.G.B."/>
            <person name="Roger A.J."/>
        </authorList>
    </citation>
    <scope>NUCLEOTIDE SEQUENCE</scope>
    <source>
        <strain evidence="4">BICM</strain>
    </source>
</reference>
<keyword evidence="5" id="KW-1185">Reference proteome</keyword>
<dbReference type="InterPro" id="IPR050698">
    <property type="entry name" value="MBL"/>
</dbReference>
<dbReference type="Pfam" id="PF16661">
    <property type="entry name" value="Lactamase_B_6"/>
    <property type="match status" value="1"/>
</dbReference>
<sequence>MGIVIEALGASAFIGRSCFLVTFNNTFRVILDFGVHLTLKGADQFPQLDRSLDLNTIDAVVITHFHLDHVGALPYLMRRFTGPVFMTEPTAVCSPMIMEDFAEIMARKSARPLYTRDDMLKSMQRVTTVRFRETVHVRPGLSVTFYPAGHLLGAAMVHVQTTMGSAFYTGDFNVNVDRHLLPALPPFALRPDVLITESTFGTMIRDAQEYREQQFIQDTVRTLERGGRVLVPTHALGRAQDVCLLLDRYWDRMGLTYPIIATKGLLERATEVYKHFHSQHWMRPGLTSDHFNYRHIKLVDPSGTDLAAMKGPLVVLSSPSALNSGFTLRFFNAWCSDPNTLVVAPGYNMPGTITDKIISGEVKQVRVDKGDVVPIECTVKHLSFAAHADLKSIAVVAEALQPSSVVLVHGNATKMPQLKHILRSSLQLPVYIPSARQNTISIPVTSGYSGLLPYSAVAPLLEHLTEPGVGIEVRGPVAEGPTLVRGGAPIAQSVVGQVVLQCRVRSPKEVDDALRELYNGRVVRLVNTSFPVVFELDDAVSLLVDGESAVLEFDGTVEAVSLAGEVEQRVLGLAGGMAR</sequence>
<dbReference type="Pfam" id="PF07521">
    <property type="entry name" value="RMMBL"/>
    <property type="match status" value="1"/>
</dbReference>
<comment type="caution">
    <text evidence="4">The sequence shown here is derived from an EMBL/GenBank/DDBJ whole genome shotgun (WGS) entry which is preliminary data.</text>
</comment>
<dbReference type="OrthoDB" id="10249535at2759"/>
<evidence type="ECO:0000259" key="3">
    <source>
        <dbReference type="SMART" id="SM01027"/>
    </source>
</evidence>
<organism evidence="4 5">
    <name type="scientific">Carpediemonas membranifera</name>
    <dbReference type="NCBI Taxonomy" id="201153"/>
    <lineage>
        <taxon>Eukaryota</taxon>
        <taxon>Metamonada</taxon>
        <taxon>Carpediemonas-like organisms</taxon>
        <taxon>Carpediemonas</taxon>
    </lineage>
</organism>
<dbReference type="EMBL" id="JAHDYR010000008">
    <property type="protein sequence ID" value="KAG9395768.1"/>
    <property type="molecule type" value="Genomic_DNA"/>
</dbReference>
<dbReference type="CDD" id="cd16295">
    <property type="entry name" value="TTHA0252-CPSF-like_MBL-fold"/>
    <property type="match status" value="1"/>
</dbReference>
<dbReference type="GO" id="GO:0004521">
    <property type="term" value="F:RNA endonuclease activity"/>
    <property type="evidence" value="ECO:0007669"/>
    <property type="project" value="TreeGrafter"/>
</dbReference>
<proteinExistence type="predicted"/>
<protein>
    <submittedName>
        <fullName evidence="4">Metallo-beta-lactamase superfamily</fullName>
    </submittedName>
</protein>
<dbReference type="InterPro" id="IPR011108">
    <property type="entry name" value="RMMBL"/>
</dbReference>
<feature type="domain" description="Metallo-beta-lactamase" evidence="2">
    <location>
        <begin position="15"/>
        <end position="234"/>
    </location>
</feature>
<keyword evidence="1" id="KW-0378">Hydrolase</keyword>
<dbReference type="GO" id="GO:0016787">
    <property type="term" value="F:hydrolase activity"/>
    <property type="evidence" value="ECO:0007669"/>
    <property type="project" value="UniProtKB-KW"/>
</dbReference>
<dbReference type="SMART" id="SM01027">
    <property type="entry name" value="Beta-Casp"/>
    <property type="match status" value="1"/>
</dbReference>
<dbReference type="InterPro" id="IPR036866">
    <property type="entry name" value="RibonucZ/Hydroxyglut_hydro"/>
</dbReference>